<dbReference type="InterPro" id="IPR036259">
    <property type="entry name" value="MFS_trans_sf"/>
</dbReference>
<feature type="transmembrane region" description="Helical" evidence="7">
    <location>
        <begin position="181"/>
        <end position="198"/>
    </location>
</feature>
<comment type="caution">
    <text evidence="8">The sequence shown here is derived from an EMBL/GenBank/DDBJ whole genome shotgun (WGS) entry which is preliminary data.</text>
</comment>
<proteinExistence type="predicted"/>
<sequence length="416" mass="42516">MSTTRPPSAGPVAPSGRGRPWLLAALAMFCCGWGGNQFTPLLLMYRHLGGYSEVTVDAFLGAYVLGLVPGLLVGGAASDRYGRRPLMIGAVAASLAASGVLCGGVTGELPIYAGRFLTGIAVGIAMAVGTSWVKELSQAPHDPAADQGAGARRASLALTLGFGLGAGVAGVLAQWGPWPMVTPYLAHLLVTLPALFLLPKAVETRARATAAVRGLWADLKVPAAGHRRFVRVVLPMAPWVFGSAGVAYAVTPQLVGDRLGHWSLAYATLLTVLTLGTGALVQPFAKRLDSLSSARGVIVSMVLMACGMAVCAADAALRSPLLGLAGAVLLGAAYGIGVVSGLLEIQRIVTPDDLAGITGVYYALCYSGFLLPAVLAALSSLASYTVMLSVVTALALASLAVITLSSRRTAPAEASR</sequence>
<evidence type="ECO:0000256" key="1">
    <source>
        <dbReference type="ARBA" id="ARBA00004651"/>
    </source>
</evidence>
<dbReference type="AlphaFoldDB" id="A0A372ZJX2"/>
<evidence type="ECO:0000256" key="2">
    <source>
        <dbReference type="ARBA" id="ARBA00022448"/>
    </source>
</evidence>
<dbReference type="InterPro" id="IPR005829">
    <property type="entry name" value="Sugar_transporter_CS"/>
</dbReference>
<accession>A0A372ZJX2</accession>
<dbReference type="InterPro" id="IPR011701">
    <property type="entry name" value="MFS"/>
</dbReference>
<evidence type="ECO:0000256" key="4">
    <source>
        <dbReference type="ARBA" id="ARBA00022692"/>
    </source>
</evidence>
<dbReference type="PANTHER" id="PTHR23517">
    <property type="entry name" value="RESISTANCE PROTEIN MDTM, PUTATIVE-RELATED-RELATED"/>
    <property type="match status" value="1"/>
</dbReference>
<reference evidence="8 9" key="1">
    <citation type="submission" date="2018-08" db="EMBL/GenBank/DDBJ databases">
        <title>Diversity &amp; Physiological Properties of Lignin-Decomposing Actinobacteria from Soil.</title>
        <authorList>
            <person name="Roh S.G."/>
            <person name="Kim S.B."/>
        </authorList>
    </citation>
    <scope>NUCLEOTIDE SEQUENCE [LARGE SCALE GENOMIC DNA]</scope>
    <source>
        <strain evidence="8 9">MMS17-GH009</strain>
    </source>
</reference>
<feature type="transmembrane region" description="Helical" evidence="7">
    <location>
        <begin position="154"/>
        <end position="175"/>
    </location>
</feature>
<dbReference type="GO" id="GO:0005886">
    <property type="term" value="C:plasma membrane"/>
    <property type="evidence" value="ECO:0007669"/>
    <property type="project" value="UniProtKB-SubCell"/>
</dbReference>
<feature type="transmembrane region" description="Helical" evidence="7">
    <location>
        <begin position="229"/>
        <end position="250"/>
    </location>
</feature>
<dbReference type="Pfam" id="PF07690">
    <property type="entry name" value="MFS_1"/>
    <property type="match status" value="1"/>
</dbReference>
<evidence type="ECO:0000313" key="8">
    <source>
        <dbReference type="EMBL" id="RGD55545.1"/>
    </source>
</evidence>
<feature type="transmembrane region" description="Helical" evidence="7">
    <location>
        <begin position="355"/>
        <end position="378"/>
    </location>
</feature>
<evidence type="ECO:0000256" key="3">
    <source>
        <dbReference type="ARBA" id="ARBA00022475"/>
    </source>
</evidence>
<dbReference type="InterPro" id="IPR050171">
    <property type="entry name" value="MFS_Transporters"/>
</dbReference>
<comment type="subcellular location">
    <subcellularLocation>
        <location evidence="1">Cell membrane</location>
        <topology evidence="1">Multi-pass membrane protein</topology>
    </subcellularLocation>
</comment>
<keyword evidence="6 7" id="KW-0472">Membrane</keyword>
<feature type="transmembrane region" description="Helical" evidence="7">
    <location>
        <begin position="58"/>
        <end position="77"/>
    </location>
</feature>
<keyword evidence="2" id="KW-0813">Transport</keyword>
<dbReference type="PROSITE" id="PS00216">
    <property type="entry name" value="SUGAR_TRANSPORT_1"/>
    <property type="match status" value="1"/>
</dbReference>
<feature type="transmembrane region" description="Helical" evidence="7">
    <location>
        <begin position="384"/>
        <end position="406"/>
    </location>
</feature>
<protein>
    <submittedName>
        <fullName evidence="8">MFS transporter</fullName>
    </submittedName>
</protein>
<feature type="transmembrane region" description="Helical" evidence="7">
    <location>
        <begin position="297"/>
        <end position="317"/>
    </location>
</feature>
<evidence type="ECO:0000313" key="9">
    <source>
        <dbReference type="Proteomes" id="UP000263377"/>
    </source>
</evidence>
<evidence type="ECO:0000256" key="5">
    <source>
        <dbReference type="ARBA" id="ARBA00022989"/>
    </source>
</evidence>
<gene>
    <name evidence="8" type="ORF">DR950_40040</name>
</gene>
<dbReference type="RefSeq" id="WP_117492898.1">
    <property type="nucleotide sequence ID" value="NZ_QVIG01000003.1"/>
</dbReference>
<feature type="transmembrane region" description="Helical" evidence="7">
    <location>
        <begin position="86"/>
        <end position="106"/>
    </location>
</feature>
<keyword evidence="3" id="KW-1003">Cell membrane</keyword>
<dbReference type="GO" id="GO:0022857">
    <property type="term" value="F:transmembrane transporter activity"/>
    <property type="evidence" value="ECO:0007669"/>
    <property type="project" value="InterPro"/>
</dbReference>
<dbReference type="EMBL" id="QVIG01000003">
    <property type="protein sequence ID" value="RGD55545.1"/>
    <property type="molecule type" value="Genomic_DNA"/>
</dbReference>
<organism evidence="8 9">
    <name type="scientific">Kitasatospora xanthocidica</name>
    <dbReference type="NCBI Taxonomy" id="83382"/>
    <lineage>
        <taxon>Bacteria</taxon>
        <taxon>Bacillati</taxon>
        <taxon>Actinomycetota</taxon>
        <taxon>Actinomycetes</taxon>
        <taxon>Kitasatosporales</taxon>
        <taxon>Streptomycetaceae</taxon>
        <taxon>Kitasatospora</taxon>
    </lineage>
</organism>
<evidence type="ECO:0000256" key="6">
    <source>
        <dbReference type="ARBA" id="ARBA00023136"/>
    </source>
</evidence>
<dbReference type="Proteomes" id="UP000263377">
    <property type="component" value="Unassembled WGS sequence"/>
</dbReference>
<evidence type="ECO:0000256" key="7">
    <source>
        <dbReference type="SAM" id="Phobius"/>
    </source>
</evidence>
<name>A0A372ZJX2_9ACTN</name>
<feature type="transmembrane region" description="Helical" evidence="7">
    <location>
        <begin position="262"/>
        <end position="285"/>
    </location>
</feature>
<keyword evidence="5 7" id="KW-1133">Transmembrane helix</keyword>
<feature type="transmembrane region" description="Helical" evidence="7">
    <location>
        <begin position="112"/>
        <end position="133"/>
    </location>
</feature>
<keyword evidence="4 7" id="KW-0812">Transmembrane</keyword>
<dbReference type="Gene3D" id="1.20.1250.20">
    <property type="entry name" value="MFS general substrate transporter like domains"/>
    <property type="match status" value="2"/>
</dbReference>
<feature type="transmembrane region" description="Helical" evidence="7">
    <location>
        <begin position="323"/>
        <end position="343"/>
    </location>
</feature>
<feature type="transmembrane region" description="Helical" evidence="7">
    <location>
        <begin position="21"/>
        <end position="38"/>
    </location>
</feature>
<dbReference type="SUPFAM" id="SSF103473">
    <property type="entry name" value="MFS general substrate transporter"/>
    <property type="match status" value="1"/>
</dbReference>
<keyword evidence="9" id="KW-1185">Reference proteome</keyword>